<keyword evidence="1 5" id="KW-0732">Signal</keyword>
<feature type="chain" id="PRO_5046414994" evidence="5">
    <location>
        <begin position="32"/>
        <end position="483"/>
    </location>
</feature>
<protein>
    <submittedName>
        <fullName evidence="6">FG-GAP repeat protein</fullName>
    </submittedName>
</protein>
<dbReference type="EMBL" id="BAABKB010000005">
    <property type="protein sequence ID" value="GAA5006670.1"/>
    <property type="molecule type" value="Genomic_DNA"/>
</dbReference>
<reference evidence="7" key="1">
    <citation type="journal article" date="2019" name="Int. J. Syst. Evol. Microbiol.">
        <title>The Global Catalogue of Microorganisms (GCM) 10K type strain sequencing project: providing services to taxonomists for standard genome sequencing and annotation.</title>
        <authorList>
            <consortium name="The Broad Institute Genomics Platform"/>
            <consortium name="The Broad Institute Genome Sequencing Center for Infectious Disease"/>
            <person name="Wu L."/>
            <person name="Ma J."/>
        </authorList>
    </citation>
    <scope>NUCLEOTIDE SEQUENCE [LARGE SCALE GENOMIC DNA]</scope>
    <source>
        <strain evidence="7">JCM 18409</strain>
    </source>
</reference>
<feature type="signal peptide" evidence="5">
    <location>
        <begin position="1"/>
        <end position="31"/>
    </location>
</feature>
<keyword evidence="7" id="KW-1185">Reference proteome</keyword>
<dbReference type="SUPFAM" id="SSF69318">
    <property type="entry name" value="Integrin alpha N-terminal domain"/>
    <property type="match status" value="1"/>
</dbReference>
<proteinExistence type="predicted"/>
<keyword evidence="4" id="KW-0325">Glycoprotein</keyword>
<dbReference type="PRINTS" id="PR01185">
    <property type="entry name" value="INTEGRINA"/>
</dbReference>
<dbReference type="PANTHER" id="PTHR23221:SF7">
    <property type="entry name" value="PHOSPHATIDYLINOSITOL-GLYCAN-SPECIFIC PHOSPHOLIPASE D"/>
    <property type="match status" value="1"/>
</dbReference>
<keyword evidence="2" id="KW-0677">Repeat</keyword>
<accession>A0ABP9ISP1</accession>
<dbReference type="RefSeq" id="WP_345646152.1">
    <property type="nucleotide sequence ID" value="NZ_BAABKB010000005.1"/>
</dbReference>
<dbReference type="PANTHER" id="PTHR23221">
    <property type="entry name" value="GLYCOSYLPHOSPHATIDYLINOSITOL PHOSPHOLIPASE D"/>
    <property type="match status" value="1"/>
</dbReference>
<evidence type="ECO:0000256" key="1">
    <source>
        <dbReference type="ARBA" id="ARBA00022729"/>
    </source>
</evidence>
<evidence type="ECO:0000256" key="2">
    <source>
        <dbReference type="ARBA" id="ARBA00022737"/>
    </source>
</evidence>
<evidence type="ECO:0000313" key="6">
    <source>
        <dbReference type="EMBL" id="GAA5006670.1"/>
    </source>
</evidence>
<dbReference type="Pfam" id="PF01839">
    <property type="entry name" value="FG-GAP"/>
    <property type="match status" value="6"/>
</dbReference>
<dbReference type="InterPro" id="IPR028994">
    <property type="entry name" value="Integrin_alpha_N"/>
</dbReference>
<dbReference type="PROSITE" id="PS51470">
    <property type="entry name" value="FG_GAP"/>
    <property type="match status" value="4"/>
</dbReference>
<evidence type="ECO:0000313" key="7">
    <source>
        <dbReference type="Proteomes" id="UP001501759"/>
    </source>
</evidence>
<dbReference type="Proteomes" id="UP001501759">
    <property type="component" value="Unassembled WGS sequence"/>
</dbReference>
<dbReference type="SMART" id="SM00191">
    <property type="entry name" value="Int_alpha"/>
    <property type="match status" value="6"/>
</dbReference>
<gene>
    <name evidence="6" type="ORF">GCM10023335_24310</name>
</gene>
<evidence type="ECO:0000256" key="5">
    <source>
        <dbReference type="SAM" id="SignalP"/>
    </source>
</evidence>
<dbReference type="InterPro" id="IPR000413">
    <property type="entry name" value="Integrin_alpha"/>
</dbReference>
<keyword evidence="3" id="KW-0378">Hydrolase</keyword>
<sequence>MHKNLRTALAAASVAALTGGLLVVTAVPSTAASAKYADDFNGDGYRDLAVSAPRAVVGGHNWAGAVVITYGSSSGLQGSRTQVVSQSSSGVPGASEEGDRFGAATAFGDFNNDGYADLAVGAPGESTTAGSGSGAVTVLWGSKAGLAGGTALSLPPLALLNGYGSSLTSGDFDGDGQDDDVAVGTKTDNSVFIYKGGTTKSGTLGGRTGFAAKSLTEVISLAGGDVNGDGIDDIVVGGNDNDSRELFKQSLYVGLDSFPSLEYAGDVAHGQTAAVGDVDGDGYADIVTGHPWDQRSSMAGTTLGGNVSLTFGSANGRDTSRPAVTITQNTNGIPGTSETNDKFGYAVTLNDINGDGKADLAVGSPYESIGAAESTGSITVIPGSASGLAATSAYAYNQGSTGIPGTAEGGDRFGEGVALADTNGDGKADLAVGGPGENTMDGAVWSLKGRASGLTTTGAVSFGAGTAGLSTSEWPEFGVWITG</sequence>
<dbReference type="InterPro" id="IPR013519">
    <property type="entry name" value="Int_alpha_beta-p"/>
</dbReference>
<evidence type="ECO:0000256" key="3">
    <source>
        <dbReference type="ARBA" id="ARBA00022801"/>
    </source>
</evidence>
<dbReference type="InterPro" id="IPR013517">
    <property type="entry name" value="FG-GAP"/>
</dbReference>
<dbReference type="Gene3D" id="2.130.10.130">
    <property type="entry name" value="Integrin alpha, N-terminal"/>
    <property type="match status" value="4"/>
</dbReference>
<name>A0ABP9ISP1_9ACTN</name>
<comment type="caution">
    <text evidence="6">The sequence shown here is derived from an EMBL/GenBank/DDBJ whole genome shotgun (WGS) entry which is preliminary data.</text>
</comment>
<organism evidence="6 7">
    <name type="scientific">Streptomyces siamensis</name>
    <dbReference type="NCBI Taxonomy" id="1274986"/>
    <lineage>
        <taxon>Bacteria</taxon>
        <taxon>Bacillati</taxon>
        <taxon>Actinomycetota</taxon>
        <taxon>Actinomycetes</taxon>
        <taxon>Kitasatosporales</taxon>
        <taxon>Streptomycetaceae</taxon>
        <taxon>Streptomyces</taxon>
    </lineage>
</organism>
<evidence type="ECO:0000256" key="4">
    <source>
        <dbReference type="ARBA" id="ARBA00023180"/>
    </source>
</evidence>